<dbReference type="RefSeq" id="WP_377931862.1">
    <property type="nucleotide sequence ID" value="NZ_JBHUEA010000003.1"/>
</dbReference>
<evidence type="ECO:0000313" key="2">
    <source>
        <dbReference type="Proteomes" id="UP001597347"/>
    </source>
</evidence>
<dbReference type="Pfam" id="PF19698">
    <property type="entry name" value="DUF6197"/>
    <property type="match status" value="1"/>
</dbReference>
<evidence type="ECO:0000313" key="1">
    <source>
        <dbReference type="EMBL" id="MFD1720489.1"/>
    </source>
</evidence>
<name>A0ABW4LC34_9MICO</name>
<sequence>MLLDTTTTPTSSPAAAPARLGWRQRLAERRRLQRVDRVGAKLARLDAVSRLLARAETRLEAGWTQDAWFVTRDDGVLRHHVGTLHADQGVRSEAVCLVAAIAVEAMPGSITGPDAQRAIGALWNVLHGGSAAADWATAPGVTAARAYDLVRWNDASDRRQSDVLALVQASRASMDRASAALRADLARA</sequence>
<comment type="caution">
    <text evidence="1">The sequence shown here is derived from an EMBL/GenBank/DDBJ whole genome shotgun (WGS) entry which is preliminary data.</text>
</comment>
<dbReference type="Proteomes" id="UP001597347">
    <property type="component" value="Unassembled WGS sequence"/>
</dbReference>
<dbReference type="EMBL" id="JBHUEA010000003">
    <property type="protein sequence ID" value="MFD1720489.1"/>
    <property type="molecule type" value="Genomic_DNA"/>
</dbReference>
<accession>A0ABW4LC34</accession>
<organism evidence="1 2">
    <name type="scientific">Amnibacterium endophyticum</name>
    <dbReference type="NCBI Taxonomy" id="2109337"/>
    <lineage>
        <taxon>Bacteria</taxon>
        <taxon>Bacillati</taxon>
        <taxon>Actinomycetota</taxon>
        <taxon>Actinomycetes</taxon>
        <taxon>Micrococcales</taxon>
        <taxon>Microbacteriaceae</taxon>
        <taxon>Amnibacterium</taxon>
    </lineage>
</organism>
<dbReference type="InterPro" id="IPR045677">
    <property type="entry name" value="DUF6197"/>
</dbReference>
<keyword evidence="2" id="KW-1185">Reference proteome</keyword>
<protein>
    <submittedName>
        <fullName evidence="1">Uncharacterized protein</fullName>
    </submittedName>
</protein>
<reference evidence="2" key="1">
    <citation type="journal article" date="2019" name="Int. J. Syst. Evol. Microbiol.">
        <title>The Global Catalogue of Microorganisms (GCM) 10K type strain sequencing project: providing services to taxonomists for standard genome sequencing and annotation.</title>
        <authorList>
            <consortium name="The Broad Institute Genomics Platform"/>
            <consortium name="The Broad Institute Genome Sequencing Center for Infectious Disease"/>
            <person name="Wu L."/>
            <person name="Ma J."/>
        </authorList>
    </citation>
    <scope>NUCLEOTIDE SEQUENCE [LARGE SCALE GENOMIC DNA]</scope>
    <source>
        <strain evidence="2">CGMCC 1.12471</strain>
    </source>
</reference>
<gene>
    <name evidence="1" type="ORF">ACFSBI_02915</name>
</gene>
<proteinExistence type="predicted"/>